<evidence type="ECO:0000313" key="2">
    <source>
        <dbReference type="Proteomes" id="UP000003489"/>
    </source>
</evidence>
<comment type="caution">
    <text evidence="1">The sequence shown here is derived from an EMBL/GenBank/DDBJ whole genome shotgun (WGS) entry which is preliminary data.</text>
</comment>
<dbReference type="HOGENOM" id="CLU_2645987_0_0_2"/>
<dbReference type="EMBL" id="ABYW01000001">
    <property type="protein sequence ID" value="EEE41207.1"/>
    <property type="molecule type" value="Genomic_DNA"/>
</dbReference>
<gene>
    <name evidence="1" type="ORF">METSMIALI_00088</name>
</gene>
<protein>
    <submittedName>
        <fullName evidence="1">Uncharacterized protein</fullName>
    </submittedName>
</protein>
<reference evidence="1 2" key="2">
    <citation type="submission" date="2008-11" db="EMBL/GenBank/DDBJ databases">
        <title>Draft genome sequence of Methanobrevibacter smithii (DSM 2375).</title>
        <authorList>
            <person name="Sudarsanam P."/>
            <person name="Ley R."/>
            <person name="Guruge J."/>
            <person name="Turnbaugh P.J."/>
            <person name="Mahowald M."/>
            <person name="Liep D."/>
            <person name="Gordon J."/>
        </authorList>
    </citation>
    <scope>NUCLEOTIDE SEQUENCE [LARGE SCALE GENOMIC DNA]</scope>
    <source>
        <strain evidence="1 2">DSM 2375</strain>
    </source>
</reference>
<proteinExistence type="predicted"/>
<organism evidence="1 2">
    <name type="scientific">Methanobrevibacter smithii DSM 2375</name>
    <dbReference type="NCBI Taxonomy" id="483214"/>
    <lineage>
        <taxon>Archaea</taxon>
        <taxon>Methanobacteriati</taxon>
        <taxon>Methanobacteriota</taxon>
        <taxon>Methanomada group</taxon>
        <taxon>Methanobacteria</taxon>
        <taxon>Methanobacteriales</taxon>
        <taxon>Methanobacteriaceae</taxon>
        <taxon>Methanobrevibacter</taxon>
    </lineage>
</organism>
<sequence length="76" mass="8881">MKVTATKHIFKTKILKTSKQNDIKEVSIILENNLNLQLDQIYSIIQEREKYISKELYITVPSPKTKTSNAINMLMR</sequence>
<reference evidence="1 2" key="1">
    <citation type="submission" date="2008-10" db="EMBL/GenBank/DDBJ databases">
        <authorList>
            <person name="Fulton L."/>
            <person name="Clifton S."/>
            <person name="Fulton B."/>
            <person name="Xu J."/>
            <person name="Minx P."/>
            <person name="Pepin K.H."/>
            <person name="Johnson M."/>
            <person name="Bhonagiri V."/>
            <person name="Nash W.E."/>
            <person name="Mardis E.R."/>
            <person name="Wilson R.K."/>
        </authorList>
    </citation>
    <scope>NUCLEOTIDE SEQUENCE [LARGE SCALE GENOMIC DNA]</scope>
    <source>
        <strain evidence="1 2">DSM 2375</strain>
    </source>
</reference>
<accession>B9ACL7</accession>
<name>B9ACL7_METSM</name>
<dbReference type="AlphaFoldDB" id="B9ACL7"/>
<evidence type="ECO:0000313" key="1">
    <source>
        <dbReference type="EMBL" id="EEE41207.1"/>
    </source>
</evidence>
<dbReference type="Proteomes" id="UP000003489">
    <property type="component" value="Unassembled WGS sequence"/>
</dbReference>